<organism evidence="1 2">
    <name type="scientific">Mesobacillus selenatarsenatis (strain DSM 18680 / JCM 14380 / FERM P-15431 / SF-1)</name>
    <dbReference type="NCBI Taxonomy" id="1321606"/>
    <lineage>
        <taxon>Bacteria</taxon>
        <taxon>Bacillati</taxon>
        <taxon>Bacillota</taxon>
        <taxon>Bacilli</taxon>
        <taxon>Bacillales</taxon>
        <taxon>Bacillaceae</taxon>
        <taxon>Mesobacillus</taxon>
    </lineage>
</organism>
<sequence length="311" mass="35265">MKIYDAHCDVLYKLFMDPTLDFAKSPELQVNLERLKASSTKIQLFAIYVPESVHPDLKFEAALRMADLFYEKVLRPHPQIKLIKDRVDIDLLVEDEIGAVLTLEGCDAIGQDLLKLRTLLRLGVRSVGLTWNFGNFVADGALEERGAGLSRFGHQVVQLLNETRTICDVSHLSEQGFWDVMEAADRVFASHSNCYSLCHHPRNLKDNQIKELIDRDSVIGVTFVPEFLSGKKDTASIDDVLRHLDHICSLGGENHVGFGSDFDGIEFTVKNLKGNEQYENLWNELQKYYSDIQVSKFLYGNMATRLSVQRA</sequence>
<dbReference type="STRING" id="1321606.SAMD00020551_3129"/>
<dbReference type="Gene3D" id="3.20.20.140">
    <property type="entry name" value="Metal-dependent hydrolases"/>
    <property type="match status" value="1"/>
</dbReference>
<comment type="caution">
    <text evidence="1">The sequence shown here is derived from an EMBL/GenBank/DDBJ whole genome shotgun (WGS) entry which is preliminary data.</text>
</comment>
<dbReference type="EMBL" id="BASE01000071">
    <property type="protein sequence ID" value="GAM14973.1"/>
    <property type="molecule type" value="Genomic_DNA"/>
</dbReference>
<keyword evidence="2" id="KW-1185">Reference proteome</keyword>
<dbReference type="PANTHER" id="PTHR10443:SF12">
    <property type="entry name" value="DIPEPTIDASE"/>
    <property type="match status" value="1"/>
</dbReference>
<gene>
    <name evidence="1" type="ORF">SAMD00020551_3129</name>
</gene>
<dbReference type="Proteomes" id="UP000031014">
    <property type="component" value="Unassembled WGS sequence"/>
</dbReference>
<dbReference type="AlphaFoldDB" id="A0A0A8X4Y7"/>
<name>A0A0A8X4Y7_MESS1</name>
<dbReference type="CDD" id="cd01301">
    <property type="entry name" value="rDP_like"/>
    <property type="match status" value="1"/>
</dbReference>
<evidence type="ECO:0000313" key="1">
    <source>
        <dbReference type="EMBL" id="GAM14973.1"/>
    </source>
</evidence>
<dbReference type="InterPro" id="IPR032466">
    <property type="entry name" value="Metal_Hydrolase"/>
</dbReference>
<reference evidence="1 2" key="1">
    <citation type="submission" date="2013-06" db="EMBL/GenBank/DDBJ databases">
        <title>Whole genome shotgun sequence of Bacillus selenatarsenatis SF-1.</title>
        <authorList>
            <person name="Kuroda M."/>
            <person name="Sei K."/>
            <person name="Yamashita M."/>
            <person name="Ike M."/>
        </authorList>
    </citation>
    <scope>NUCLEOTIDE SEQUENCE [LARGE SCALE GENOMIC DNA]</scope>
    <source>
        <strain evidence="1 2">SF-1</strain>
    </source>
</reference>
<dbReference type="PROSITE" id="PS51365">
    <property type="entry name" value="RENAL_DIPEPTIDASE_2"/>
    <property type="match status" value="1"/>
</dbReference>
<evidence type="ECO:0000313" key="2">
    <source>
        <dbReference type="Proteomes" id="UP000031014"/>
    </source>
</evidence>
<dbReference type="Pfam" id="PF01244">
    <property type="entry name" value="Peptidase_M19"/>
    <property type="match status" value="1"/>
</dbReference>
<accession>A0A0A8X4Y7</accession>
<keyword evidence="1" id="KW-0378">Hydrolase</keyword>
<dbReference type="EC" id="3.4.13.19" evidence="1"/>
<dbReference type="MEROPS" id="M19.007"/>
<dbReference type="OrthoDB" id="9804920at2"/>
<dbReference type="PANTHER" id="PTHR10443">
    <property type="entry name" value="MICROSOMAL DIPEPTIDASE"/>
    <property type="match status" value="1"/>
</dbReference>
<dbReference type="GO" id="GO:0006508">
    <property type="term" value="P:proteolysis"/>
    <property type="evidence" value="ECO:0007669"/>
    <property type="project" value="InterPro"/>
</dbReference>
<dbReference type="SUPFAM" id="SSF51556">
    <property type="entry name" value="Metallo-dependent hydrolases"/>
    <property type="match status" value="1"/>
</dbReference>
<proteinExistence type="predicted"/>
<protein>
    <submittedName>
        <fullName evidence="1">Microsomal dipeptidase</fullName>
        <ecNumber evidence="1">3.4.13.19</ecNumber>
    </submittedName>
</protein>
<dbReference type="InterPro" id="IPR008257">
    <property type="entry name" value="Pept_M19"/>
</dbReference>
<keyword evidence="1" id="KW-0645">Protease</keyword>
<keyword evidence="1" id="KW-0224">Dipeptidase</keyword>
<dbReference type="GO" id="GO:0070573">
    <property type="term" value="F:metallodipeptidase activity"/>
    <property type="evidence" value="ECO:0007669"/>
    <property type="project" value="InterPro"/>
</dbReference>